<evidence type="ECO:0000256" key="6">
    <source>
        <dbReference type="ARBA" id="ARBA00032230"/>
    </source>
</evidence>
<sequence>MSTTLSFHRWLTLLLLGTLTFLGARAQEFQRGVLYHLVYAAKQQAIGFDQQGHLTLAPIDSAAADQHFTISELSGSWRFIHPFTNYALRTEGDALQLGENNGSDEAQLWKTEEDAEGFILLIPTNRPEMATAVEGDKLVLIDKKKAEGNKAARFTIKRAIKSGFDDALTYKIRFVNRPNLVVGNGDLGENNARIVGERENKLNRGQYWSVKMLDLNRRVVVNAFYDQNFDDGGSNASIDYLLQWPATEGVWNNAQFIFEPVVGQMGVYIIRSVSPAKKDRMYALKGNKVKLVAYNPKNADAWVRFEPVEKPKIKSPYWEDERIFAENKEPGVATYMPYDSESSMLADTAYYHTPWLTPHNSRYMSLNGTWKFHFVPEPSQRPLDFYKEGFDVSGWDNIPVPSNWEMQGYDRPIYANVEYPHSNTPPFIKARPGFNDEGKNYGINPVGSYVREFELPANWDGRRTFIHFGGIYSAAFVWLNGKYVGYTQGANNVAEFDLTKYLRAGKNTLAVQVFRWSDGSYLECQDMFRMSGIFREVYLFNTPKAAVRDHYITSVLSDDYQHATLNVRLTIGDRDEVGEGQAKQYVVKLFDPNNSEVGNTKVKAFAVHGGEVLCTIELDKPLLWSAETPQLYTVRVIQQDASGKDEMAFSTKYGFRKIEIRNSLVYINGQRIFFKGVNRHDTSPRYGRATTTEEMLRDVTLMKQNNINTIRTSHYPNEAKMYAMYDYYGLYTCDEADLEDHANQSISDRPSWIPSFVDRIDRMVLRDRNHPSVVMWSLGNEAGNGENFRDCYAAARKLDDRPIHYEGTRSNGSFGGGRFSDFYSKMYPGMAWMNQNTSNLDKPMFLCEYAHAMGNAIGNLKEYWNIMEASNATIGGCIWDWVDQAIYEPHEMKKGVYRLHTGYDFPGPHQGNFCSNGVIPATREEGAKLKEVKAAYQYVKFDNFRIDEEKNTVSLTLRNGYAFLNLQDMDLRYVTVKNGKPVGQKTMHLPSVAPGDSVTLTLKLPKVKVRKAWTSGDEVLLNLHVTQRAAQRYADAGHEVAMTQFTLAKRGPLSQLKSSKGHLAQNAALHETRIGNDRVQLTFDNETARLTGLVLDGRQLVADGQGFQFDNHRWIENDRYGNVDNGLEKKGTLKVEQVNGNTVVRTERKGTFCTTLIDYTIYPQGIVDVDATFMPHSPNLRRAGLVCMLDSSLSQVDYYAYGPWENYCDRKDGVIVGRYQTTVAQMPERYVKPQSMGGREGLRELVLSDAKGFGVKIKTQGQVGFSALQFTDEDLMKGQHMWELQPRPYTVLHLDAWTRGVGNASCGQDVDTLPIYRVPEKPMSYKLRISKND</sequence>
<dbReference type="EC" id="3.2.1.23" evidence="3"/>
<dbReference type="Pfam" id="PF02837">
    <property type="entry name" value="Glyco_hydro_2_N"/>
    <property type="match status" value="1"/>
</dbReference>
<dbReference type="InterPro" id="IPR017853">
    <property type="entry name" value="GH"/>
</dbReference>
<dbReference type="SUPFAM" id="SSF49303">
    <property type="entry name" value="beta-Galactosidase/glucuronidase domain"/>
    <property type="match status" value="2"/>
</dbReference>
<evidence type="ECO:0000256" key="3">
    <source>
        <dbReference type="ARBA" id="ARBA00012756"/>
    </source>
</evidence>
<feature type="domain" description="Beta galactosidase small chain/" evidence="7">
    <location>
        <begin position="1073"/>
        <end position="1330"/>
    </location>
</feature>
<protein>
    <recommendedName>
        <fullName evidence="3">beta-galactosidase</fullName>
        <ecNumber evidence="3">3.2.1.23</ecNumber>
    </recommendedName>
    <alternativeName>
        <fullName evidence="6">Lactase</fullName>
    </alternativeName>
</protein>
<dbReference type="InterPro" id="IPR050347">
    <property type="entry name" value="Bact_Beta-galactosidase"/>
</dbReference>
<dbReference type="GO" id="GO:0005990">
    <property type="term" value="P:lactose catabolic process"/>
    <property type="evidence" value="ECO:0007669"/>
    <property type="project" value="TreeGrafter"/>
</dbReference>
<dbReference type="InterPro" id="IPR006101">
    <property type="entry name" value="Glyco_hydro_2"/>
</dbReference>
<dbReference type="InterPro" id="IPR036156">
    <property type="entry name" value="Beta-gal/glucu_dom_sf"/>
</dbReference>
<evidence type="ECO:0000259" key="7">
    <source>
        <dbReference type="SMART" id="SM01038"/>
    </source>
</evidence>
<dbReference type="Gene3D" id="2.60.120.260">
    <property type="entry name" value="Galactose-binding domain-like"/>
    <property type="match status" value="1"/>
</dbReference>
<dbReference type="InterPro" id="IPR004199">
    <property type="entry name" value="B-gal_small/dom_5"/>
</dbReference>
<evidence type="ECO:0000256" key="1">
    <source>
        <dbReference type="ARBA" id="ARBA00001412"/>
    </source>
</evidence>
<comment type="similarity">
    <text evidence="2">Belongs to the glycosyl hydrolase 2 family.</text>
</comment>
<comment type="caution">
    <text evidence="8">The sequence shown here is derived from an EMBL/GenBank/DDBJ whole genome shotgun (WGS) entry which is preliminary data.</text>
</comment>
<dbReference type="Pfam" id="PF00703">
    <property type="entry name" value="Glyco_hydro_2"/>
    <property type="match status" value="1"/>
</dbReference>
<keyword evidence="4 8" id="KW-0378">Hydrolase</keyword>
<dbReference type="InterPro" id="IPR023232">
    <property type="entry name" value="Glyco_hydro_2_AS"/>
</dbReference>
<dbReference type="SUPFAM" id="SSF51445">
    <property type="entry name" value="(Trans)glycosidases"/>
    <property type="match status" value="1"/>
</dbReference>
<evidence type="ECO:0000256" key="5">
    <source>
        <dbReference type="ARBA" id="ARBA00023295"/>
    </source>
</evidence>
<dbReference type="GO" id="GO:0004565">
    <property type="term" value="F:beta-galactosidase activity"/>
    <property type="evidence" value="ECO:0007669"/>
    <property type="project" value="UniProtKB-EC"/>
</dbReference>
<dbReference type="InterPro" id="IPR014718">
    <property type="entry name" value="GH-type_carb-bd"/>
</dbReference>
<evidence type="ECO:0000256" key="2">
    <source>
        <dbReference type="ARBA" id="ARBA00007401"/>
    </source>
</evidence>
<dbReference type="InterPro" id="IPR011013">
    <property type="entry name" value="Gal_mutarotase_sf_dom"/>
</dbReference>
<dbReference type="PANTHER" id="PTHR46323:SF2">
    <property type="entry name" value="BETA-GALACTOSIDASE"/>
    <property type="match status" value="1"/>
</dbReference>
<dbReference type="PROSITE" id="PS00608">
    <property type="entry name" value="GLYCOSYL_HYDROL_F2_2"/>
    <property type="match status" value="1"/>
</dbReference>
<dbReference type="InterPro" id="IPR032312">
    <property type="entry name" value="LacZ_4"/>
</dbReference>
<reference evidence="8" key="1">
    <citation type="journal article" date="2012" name="PLoS ONE">
        <title>Gene sets for utilization of primary and secondary nutrition supplies in the distal gut of endangered iberian lynx.</title>
        <authorList>
            <person name="Alcaide M."/>
            <person name="Messina E."/>
            <person name="Richter M."/>
            <person name="Bargiela R."/>
            <person name="Peplies J."/>
            <person name="Huws S.A."/>
            <person name="Newbold C.J."/>
            <person name="Golyshin P.N."/>
            <person name="Simon M.A."/>
            <person name="Lopez G."/>
            <person name="Yakimov M.M."/>
            <person name="Ferrer M."/>
        </authorList>
    </citation>
    <scope>NUCLEOTIDE SEQUENCE</scope>
</reference>
<dbReference type="InterPro" id="IPR013783">
    <property type="entry name" value="Ig-like_fold"/>
</dbReference>
<keyword evidence="5" id="KW-0326">Glycosidase</keyword>
<evidence type="ECO:0000313" key="8">
    <source>
        <dbReference type="EMBL" id="EJW93675.1"/>
    </source>
</evidence>
<dbReference type="SUPFAM" id="SSF74650">
    <property type="entry name" value="Galactose mutarotase-like"/>
    <property type="match status" value="1"/>
</dbReference>
<dbReference type="PRINTS" id="PR00132">
    <property type="entry name" value="GLHYDRLASE2"/>
</dbReference>
<dbReference type="Pfam" id="PF02929">
    <property type="entry name" value="Bgal_small_N"/>
    <property type="match status" value="1"/>
</dbReference>
<dbReference type="GO" id="GO:0009341">
    <property type="term" value="C:beta-galactosidase complex"/>
    <property type="evidence" value="ECO:0007669"/>
    <property type="project" value="InterPro"/>
</dbReference>
<proteinExistence type="inferred from homology"/>
<evidence type="ECO:0000256" key="4">
    <source>
        <dbReference type="ARBA" id="ARBA00022801"/>
    </source>
</evidence>
<dbReference type="Pfam" id="PF16353">
    <property type="entry name" value="LacZ_4"/>
    <property type="match status" value="1"/>
</dbReference>
<dbReference type="SMART" id="SM01038">
    <property type="entry name" value="Bgal_small_N"/>
    <property type="match status" value="1"/>
</dbReference>
<dbReference type="Gene3D" id="2.60.40.10">
    <property type="entry name" value="Immunoglobulins"/>
    <property type="match status" value="2"/>
</dbReference>
<dbReference type="Pfam" id="PF02836">
    <property type="entry name" value="Glyco_hydro_2_C"/>
    <property type="match status" value="1"/>
</dbReference>
<gene>
    <name evidence="8" type="ORF">EVA_18219</name>
</gene>
<dbReference type="SUPFAM" id="SSF49785">
    <property type="entry name" value="Galactose-binding domain-like"/>
    <property type="match status" value="1"/>
</dbReference>
<dbReference type="PANTHER" id="PTHR46323">
    <property type="entry name" value="BETA-GALACTOSIDASE"/>
    <property type="match status" value="1"/>
</dbReference>
<dbReference type="InterPro" id="IPR006103">
    <property type="entry name" value="Glyco_hydro_2_cat"/>
</dbReference>
<dbReference type="InterPro" id="IPR006104">
    <property type="entry name" value="Glyco_hydro_2_N"/>
</dbReference>
<dbReference type="EMBL" id="AMCI01006829">
    <property type="protein sequence ID" value="EJW93675.1"/>
    <property type="molecule type" value="Genomic_DNA"/>
</dbReference>
<comment type="catalytic activity">
    <reaction evidence="1">
        <text>Hydrolysis of terminal non-reducing beta-D-galactose residues in beta-D-galactosides.</text>
        <dbReference type="EC" id="3.2.1.23"/>
    </reaction>
</comment>
<dbReference type="GO" id="GO:0030246">
    <property type="term" value="F:carbohydrate binding"/>
    <property type="evidence" value="ECO:0007669"/>
    <property type="project" value="InterPro"/>
</dbReference>
<accession>J9C1I7</accession>
<dbReference type="InterPro" id="IPR006102">
    <property type="entry name" value="Ig-like_GH2"/>
</dbReference>
<dbReference type="InterPro" id="IPR008979">
    <property type="entry name" value="Galactose-bd-like_sf"/>
</dbReference>
<organism evidence="8">
    <name type="scientific">gut metagenome</name>
    <dbReference type="NCBI Taxonomy" id="749906"/>
    <lineage>
        <taxon>unclassified sequences</taxon>
        <taxon>metagenomes</taxon>
        <taxon>organismal metagenomes</taxon>
    </lineage>
</organism>
<name>J9C1I7_9ZZZZ</name>
<dbReference type="Gene3D" id="3.20.20.80">
    <property type="entry name" value="Glycosidases"/>
    <property type="match status" value="1"/>
</dbReference>
<dbReference type="Gene3D" id="2.70.98.10">
    <property type="match status" value="1"/>
</dbReference>